<keyword evidence="2" id="KW-1185">Reference proteome</keyword>
<accession>A0ABT6HS67</accession>
<dbReference type="SUPFAM" id="SSF52540">
    <property type="entry name" value="P-loop containing nucleoside triphosphate hydrolases"/>
    <property type="match status" value="1"/>
</dbReference>
<name>A0ABT6HS67_9ACTN</name>
<evidence type="ECO:0000313" key="1">
    <source>
        <dbReference type="EMBL" id="MDH2391552.1"/>
    </source>
</evidence>
<organism evidence="1 2">
    <name type="scientific">Streptomyces chengmaiensis</name>
    <dbReference type="NCBI Taxonomy" id="3040919"/>
    <lineage>
        <taxon>Bacteria</taxon>
        <taxon>Bacillati</taxon>
        <taxon>Actinomycetota</taxon>
        <taxon>Actinomycetes</taxon>
        <taxon>Kitasatosporales</taxon>
        <taxon>Streptomycetaceae</taxon>
        <taxon>Streptomyces</taxon>
    </lineage>
</organism>
<sequence>MTIVVTHQLENSRLADRILVMDQVLVIEQGGCAGLVNAGDPFVELSPWSRTRRTARPWRSARVDAVRPSAPGEVP</sequence>
<reference evidence="1 2" key="1">
    <citation type="submission" date="2023-04" db="EMBL/GenBank/DDBJ databases">
        <title>Streptomyces chengmaiensis sp. nov. isolated from the stem of mangrove plant in Hainan.</title>
        <authorList>
            <person name="Huang X."/>
            <person name="Zhou S."/>
            <person name="Chu X."/>
            <person name="Xie Y."/>
            <person name="Lin Y."/>
        </authorList>
    </citation>
    <scope>NUCLEOTIDE SEQUENCE [LARGE SCALE GENOMIC DNA]</scope>
    <source>
        <strain evidence="1 2">HNM0663</strain>
    </source>
</reference>
<dbReference type="RefSeq" id="WP_279930433.1">
    <property type="nucleotide sequence ID" value="NZ_JARWBG010000028.1"/>
</dbReference>
<dbReference type="InterPro" id="IPR027417">
    <property type="entry name" value="P-loop_NTPase"/>
</dbReference>
<protein>
    <submittedName>
        <fullName evidence="1">Uncharacterized protein</fullName>
    </submittedName>
</protein>
<comment type="caution">
    <text evidence="1">The sequence shown here is derived from an EMBL/GenBank/DDBJ whole genome shotgun (WGS) entry which is preliminary data.</text>
</comment>
<dbReference type="Proteomes" id="UP001223144">
    <property type="component" value="Unassembled WGS sequence"/>
</dbReference>
<proteinExistence type="predicted"/>
<evidence type="ECO:0000313" key="2">
    <source>
        <dbReference type="Proteomes" id="UP001223144"/>
    </source>
</evidence>
<gene>
    <name evidence="1" type="ORF">QCN29_22780</name>
</gene>
<dbReference type="EMBL" id="JARWBG010000028">
    <property type="protein sequence ID" value="MDH2391552.1"/>
    <property type="molecule type" value="Genomic_DNA"/>
</dbReference>